<dbReference type="Gene3D" id="3.30.420.40">
    <property type="match status" value="1"/>
</dbReference>
<evidence type="ECO:0000313" key="12">
    <source>
        <dbReference type="Proteomes" id="UP000327013"/>
    </source>
</evidence>
<feature type="region of interest" description="Disordered" evidence="7">
    <location>
        <begin position="1027"/>
        <end position="1085"/>
    </location>
</feature>
<dbReference type="FunFam" id="3.30.420.40:FF:000028">
    <property type="entry name" value="heat shock 70 kDa protein-like"/>
    <property type="match status" value="1"/>
</dbReference>
<dbReference type="Gene3D" id="1.20.1270.10">
    <property type="match status" value="1"/>
</dbReference>
<dbReference type="InterPro" id="IPR055236">
    <property type="entry name" value="EVH1_PP4R3"/>
</dbReference>
<dbReference type="FunFam" id="3.90.640.10:FF:000003">
    <property type="entry name" value="Molecular chaperone DnaK"/>
    <property type="match status" value="1"/>
</dbReference>
<feature type="compositionally biased region" description="Basic and acidic residues" evidence="7">
    <location>
        <begin position="1818"/>
        <end position="1828"/>
    </location>
</feature>
<comment type="caution">
    <text evidence="11">The sequence shown here is derived from an EMBL/GenBank/DDBJ whole genome shotgun (WGS) entry which is preliminary data.</text>
</comment>
<comment type="subcellular location">
    <subcellularLocation>
        <location evidence="1">Nucleus</location>
    </subcellularLocation>
</comment>
<comment type="similarity">
    <text evidence="2">Belongs to the heat shock protein 70 family.</text>
</comment>
<evidence type="ECO:0000256" key="5">
    <source>
        <dbReference type="ARBA" id="ARBA00023242"/>
    </source>
</evidence>
<evidence type="ECO:0000313" key="11">
    <source>
        <dbReference type="EMBL" id="KAB8648454.1"/>
    </source>
</evidence>
<dbReference type="Gene3D" id="2.30.29.30">
    <property type="entry name" value="Pleckstrin-homology domain (PH domain)/Phosphotyrosine-binding domain (PTB)"/>
    <property type="match status" value="1"/>
</dbReference>
<dbReference type="GO" id="GO:0072542">
    <property type="term" value="F:protein phosphatase activator activity"/>
    <property type="evidence" value="ECO:0007669"/>
    <property type="project" value="TreeGrafter"/>
</dbReference>
<dbReference type="InterPro" id="IPR016024">
    <property type="entry name" value="ARM-type_fold"/>
</dbReference>
<dbReference type="GO" id="GO:0140662">
    <property type="term" value="F:ATP-dependent protein folding chaperone"/>
    <property type="evidence" value="ECO:0007669"/>
    <property type="project" value="InterPro"/>
</dbReference>
<dbReference type="Pfam" id="PF22972">
    <property type="entry name" value="EVH1_PP4R3"/>
    <property type="match status" value="1"/>
</dbReference>
<feature type="transmembrane region" description="Helical" evidence="8">
    <location>
        <begin position="477"/>
        <end position="494"/>
    </location>
</feature>
<dbReference type="GO" id="GO:0006974">
    <property type="term" value="P:DNA damage response"/>
    <property type="evidence" value="ECO:0007669"/>
    <property type="project" value="TreeGrafter"/>
</dbReference>
<keyword evidence="8" id="KW-1133">Transmembrane helix</keyword>
<keyword evidence="6" id="KW-0175">Coiled coil</keyword>
<keyword evidence="4" id="KW-0067">ATP-binding</keyword>
<keyword evidence="3" id="KW-0547">Nucleotide-binding</keyword>
<feature type="transmembrane region" description="Helical" evidence="8">
    <location>
        <begin position="328"/>
        <end position="348"/>
    </location>
</feature>
<feature type="compositionally biased region" description="Basic and acidic residues" evidence="7">
    <location>
        <begin position="1040"/>
        <end position="1049"/>
    </location>
</feature>
<evidence type="ECO:0000256" key="3">
    <source>
        <dbReference type="ARBA" id="ARBA00022741"/>
    </source>
</evidence>
<feature type="transmembrane region" description="Helical" evidence="8">
    <location>
        <begin position="933"/>
        <end position="956"/>
    </location>
</feature>
<dbReference type="InterPro" id="IPR006887">
    <property type="entry name" value="P4R3-like_central_dom"/>
</dbReference>
<dbReference type="InterPro" id="IPR051137">
    <property type="entry name" value="PP4R3-like"/>
</dbReference>
<feature type="region of interest" description="Disordered" evidence="7">
    <location>
        <begin position="1783"/>
        <end position="1828"/>
    </location>
</feature>
<dbReference type="InterPro" id="IPR011993">
    <property type="entry name" value="PH-like_dom_sf"/>
</dbReference>
<dbReference type="Pfam" id="PF04802">
    <property type="entry name" value="PP4R3"/>
    <property type="match status" value="1"/>
</dbReference>
<keyword evidence="8" id="KW-0812">Transmembrane</keyword>
<evidence type="ECO:0000256" key="8">
    <source>
        <dbReference type="SAM" id="Phobius"/>
    </source>
</evidence>
<sequence length="1828" mass="205320">MLRSQFLPRASNAFRQTPITRSPLGSSFVRGYAEGGEEKVKGAVIGIDLGAPARRTTNSAVAVLEGKQPKIIENTEGARTTPSVVGFAKDGERLVGIAAKRQAVVNPENTLFATKRLIGRKFTDPEVQRDIQQVPYKIVQHTNGDAWLEAQGQKYSPSQDFKKESGLDLSNDRMAIQRIREAAEKAKIELSSSLQTDINLPFITADASGPKHINSKMSRAQLESLAANRADSVVNDTEKALKEFEDKLDKTEADAIREKITTMREVIAKSQSGEGSVTAQELKEQTDALQTASLTLFDKMHKARSEASSEQQQQQPAHLSPIVQYTPLPLWAFYRCILLPLLAIVFLAREGREDIGRATARGIRLGYASHEIYSQILPSRYDDKAPLKSCIPLKVEPQALLELSQPSQSYRSLFPLDSKGKAFPILKHRIAEPNIRGTYSLLSSCILTLCLCAWSAIHLNIPSPEQKGLISFRKFKWMLLAILVPELVVYSALLQRIGSSRLMRTFNHAMKFKPKPRSTFWLIATQRRHRRPSFSEDSESQSTPLKRHPWTLTHGHYAVMGGFVFEMEPGEVNFLPRMISGIEKPRPTRITLSPEGIVWLLQNEPSLLPDISEHQITDKSKANGIAKTFVCMQAIWFCAQCIARLAQNMSISLLELHTFAHAVCAVTTYMVWWNKPLDIEEPSIIRGKSSRMVCALMCLHYRKSHGKKYDNPFNASELEMFSMPDSNLRDTLWRQRKTSKRVLPTGGADISDLVNEAFKDDWTRAQAKDDVHISTSPSVTRDDTKSCKFYAGQTLYGFCLRDDRSFYQPRWKEFLKLHDGVPGVLQYARPYLLLGFEDAMRLKLAAKALLHYFPDVGHDEGWRQTKNLRDTLTHQAPNNPLELVRHESPNYSPSDDLGPRSTCLGLTVTGGLYGGLHALAYNAPFRTPTAQMWWRSSSLMIVLFGPVCILCAFVITRRTTKEVVSLFFYSVLAVASSLNMGARLHLVDSMANIGVEARAWGKPGAYVCSNDNIGHELHAQLQDAPRQLRRSLDTKQTWRRSGEPRKLEHASGMPSRVCGGSGGGEFAGRRGSHDEVRRTSQKSPAGVSSMQVCYFGHLPAPGHSPARATPRPSLPAAHATRQHLWPVWPLIHSRLCCALLSRTLARPCIVCAPSFEQTFCTRFASRRRARAARRASQLSERKRVKVYELRVNDWFDRGTGFCSPQSIHDEAKIHVESEDEPYRELLQLNIKKEDTFQKQQETLIVWTDQDGVDMALSFQEADGCGMIWSLISNVQQRLSDSSGEPFGYLDVESSSSFFKSDNGLSPLQLPPAQLGNLDIIEDVIRRGTTTQQARETVLKLIFADNHNVYISQLTALVSVAEDLESLPDLHRLCNIMKTLILFNDSNIIEFVVRDDQILGFVGALEYDPDFPHHKANHRQYLSDASKYKEVVPMPDPEITQKIHYTYRLQYLKDVVLARVLDDPTFNVLNSLIFFNQVDIVQHIQADSDFLTQLVQTICSASSEPQKRRDGVFFIQQCCAIAKGLQINTRASLYRNLIECGLFNVITFALQHSDATVRVAGTDVLVALIDHDALMIRSHILKAINEKMKPMTETLIELLHVEIDLGVKAQIADAMKVLLDCNNQGPQQERIGENSNTFLAKFRINTSSLTTTDSFLDHFYRDPRSAKNLFGPLRELKGRPSLDNLSIQEVSLYSHLIEILSFIVRQPKFSRAFILEEGLVARVAQLMKCPEKHLKLSAIKYFRGAKRRHSGIGITLVPQHEESKQDEVKVEVKATQSVEDDEIKTKHPILPSQSLRRGRSLNKGSTDKNGKITFSLGAKAKDEPTGGKA</sequence>
<keyword evidence="8" id="KW-0472">Membrane</keyword>
<feature type="domain" description="Serine/threonine-protein phosphatase 4 regulatory subunit 3-like central" evidence="9">
    <location>
        <begin position="1320"/>
        <end position="1742"/>
    </location>
</feature>
<dbReference type="InterPro" id="IPR013126">
    <property type="entry name" value="Hsp_70_fam"/>
</dbReference>
<dbReference type="InterPro" id="IPR029048">
    <property type="entry name" value="HSP70_C_sf"/>
</dbReference>
<evidence type="ECO:0000256" key="6">
    <source>
        <dbReference type="SAM" id="Coils"/>
    </source>
</evidence>
<organism evidence="11 12">
    <name type="scientific">Carpinus fangiana</name>
    <dbReference type="NCBI Taxonomy" id="176857"/>
    <lineage>
        <taxon>Eukaryota</taxon>
        <taxon>Viridiplantae</taxon>
        <taxon>Streptophyta</taxon>
        <taxon>Embryophyta</taxon>
        <taxon>Tracheophyta</taxon>
        <taxon>Spermatophyta</taxon>
        <taxon>Magnoliopsida</taxon>
        <taxon>eudicotyledons</taxon>
        <taxon>Gunneridae</taxon>
        <taxon>Pentapetalae</taxon>
        <taxon>rosids</taxon>
        <taxon>fabids</taxon>
        <taxon>Fagales</taxon>
        <taxon>Betulaceae</taxon>
        <taxon>Carpinus</taxon>
    </lineage>
</organism>
<feature type="compositionally biased region" description="Basic and acidic residues" evidence="7">
    <location>
        <begin position="1067"/>
        <end position="1078"/>
    </location>
</feature>
<dbReference type="PRINTS" id="PR00301">
    <property type="entry name" value="HEATSHOCK70"/>
</dbReference>
<gene>
    <name evidence="11" type="ORF">FH972_026112</name>
</gene>
<feature type="domain" description="PP4R3 EVH1-like" evidence="10">
    <location>
        <begin position="1181"/>
        <end position="1278"/>
    </location>
</feature>
<dbReference type="GO" id="GO:0005654">
    <property type="term" value="C:nucleoplasm"/>
    <property type="evidence" value="ECO:0007669"/>
    <property type="project" value="TreeGrafter"/>
</dbReference>
<evidence type="ECO:0000256" key="2">
    <source>
        <dbReference type="ARBA" id="ARBA00007381"/>
    </source>
</evidence>
<keyword evidence="12" id="KW-1185">Reference proteome</keyword>
<feature type="coiled-coil region" evidence="6">
    <location>
        <begin position="227"/>
        <end position="261"/>
    </location>
</feature>
<dbReference type="GO" id="GO:0030289">
    <property type="term" value="C:protein phosphatase 4 complex"/>
    <property type="evidence" value="ECO:0007669"/>
    <property type="project" value="TreeGrafter"/>
</dbReference>
<dbReference type="PANTHER" id="PTHR23318:SF0">
    <property type="entry name" value="SERINE_THREONINE-PROTEIN PHOSPHATASE 4 REGULATORY SUBUNIT 3"/>
    <property type="match status" value="1"/>
</dbReference>
<proteinExistence type="inferred from homology"/>
<dbReference type="Pfam" id="PF00012">
    <property type="entry name" value="HSP70"/>
    <property type="match status" value="1"/>
</dbReference>
<dbReference type="Gene3D" id="3.90.640.10">
    <property type="entry name" value="Actin, Chain A, domain 4"/>
    <property type="match status" value="1"/>
</dbReference>
<evidence type="ECO:0000256" key="4">
    <source>
        <dbReference type="ARBA" id="ARBA00022840"/>
    </source>
</evidence>
<dbReference type="SUPFAM" id="SSF53067">
    <property type="entry name" value="Actin-like ATPase domain"/>
    <property type="match status" value="2"/>
</dbReference>
<evidence type="ECO:0000259" key="9">
    <source>
        <dbReference type="Pfam" id="PF04802"/>
    </source>
</evidence>
<name>A0A5N6L2Z8_9ROSI</name>
<dbReference type="EMBL" id="VIBQ01000080">
    <property type="protein sequence ID" value="KAB8648454.1"/>
    <property type="molecule type" value="Genomic_DNA"/>
</dbReference>
<dbReference type="OrthoDB" id="27483at2759"/>
<dbReference type="GO" id="GO:0005524">
    <property type="term" value="F:ATP binding"/>
    <property type="evidence" value="ECO:0007669"/>
    <property type="project" value="UniProtKB-KW"/>
</dbReference>
<accession>A0A5N6L2Z8</accession>
<keyword evidence="5" id="KW-0539">Nucleus</keyword>
<feature type="transmembrane region" description="Helical" evidence="8">
    <location>
        <begin position="437"/>
        <end position="457"/>
    </location>
</feature>
<dbReference type="PANTHER" id="PTHR23318">
    <property type="entry name" value="ATP SYNTHASE GAMMA-RELATED"/>
    <property type="match status" value="1"/>
</dbReference>
<protein>
    <submittedName>
        <fullName evidence="11">Uncharacterized protein</fullName>
    </submittedName>
</protein>
<feature type="transmembrane region" description="Helical" evidence="8">
    <location>
        <begin position="963"/>
        <end position="982"/>
    </location>
</feature>
<reference evidence="11 12" key="1">
    <citation type="submission" date="2019-06" db="EMBL/GenBank/DDBJ databases">
        <title>A chromosomal-level reference genome of Carpinus fangiana (Coryloideae, Betulaceae).</title>
        <authorList>
            <person name="Yang X."/>
            <person name="Wang Z."/>
            <person name="Zhang L."/>
            <person name="Hao G."/>
            <person name="Liu J."/>
            <person name="Yang Y."/>
        </authorList>
    </citation>
    <scope>NUCLEOTIDE SEQUENCE [LARGE SCALE GENOMIC DNA]</scope>
    <source>
        <strain evidence="11">Cfa_2016G</strain>
        <tissue evidence="11">Leaf</tissue>
    </source>
</reference>
<evidence type="ECO:0000259" key="10">
    <source>
        <dbReference type="Pfam" id="PF22972"/>
    </source>
</evidence>
<dbReference type="Proteomes" id="UP000327013">
    <property type="component" value="Unassembled WGS sequence"/>
</dbReference>
<dbReference type="InterPro" id="IPR043129">
    <property type="entry name" value="ATPase_NBD"/>
</dbReference>
<dbReference type="SUPFAM" id="SSF48371">
    <property type="entry name" value="ARM repeat"/>
    <property type="match status" value="1"/>
</dbReference>
<evidence type="ECO:0000256" key="1">
    <source>
        <dbReference type="ARBA" id="ARBA00004123"/>
    </source>
</evidence>
<evidence type="ECO:0000256" key="7">
    <source>
        <dbReference type="SAM" id="MobiDB-lite"/>
    </source>
</evidence>
<dbReference type="FunFam" id="1.20.1270.10:FF:000007">
    <property type="entry name" value="Heat shock protein, mitochondrial"/>
    <property type="match status" value="1"/>
</dbReference>